<name>A0A2I0VLN9_9ASPA</name>
<proteinExistence type="predicted"/>
<dbReference type="Proteomes" id="UP000233837">
    <property type="component" value="Unassembled WGS sequence"/>
</dbReference>
<reference evidence="1 2" key="1">
    <citation type="journal article" date="2016" name="Sci. Rep.">
        <title>The Dendrobium catenatum Lindl. genome sequence provides insights into polysaccharide synthase, floral development and adaptive evolution.</title>
        <authorList>
            <person name="Zhang G.Q."/>
            <person name="Xu Q."/>
            <person name="Bian C."/>
            <person name="Tsai W.C."/>
            <person name="Yeh C.M."/>
            <person name="Liu K.W."/>
            <person name="Yoshida K."/>
            <person name="Zhang L.S."/>
            <person name="Chang S.B."/>
            <person name="Chen F."/>
            <person name="Shi Y."/>
            <person name="Su Y.Y."/>
            <person name="Zhang Y.Q."/>
            <person name="Chen L.J."/>
            <person name="Yin Y."/>
            <person name="Lin M."/>
            <person name="Huang H."/>
            <person name="Deng H."/>
            <person name="Wang Z.W."/>
            <person name="Zhu S.L."/>
            <person name="Zhao X."/>
            <person name="Deng C."/>
            <person name="Niu S.C."/>
            <person name="Huang J."/>
            <person name="Wang M."/>
            <person name="Liu G.H."/>
            <person name="Yang H.J."/>
            <person name="Xiao X.J."/>
            <person name="Hsiao Y.Y."/>
            <person name="Wu W.L."/>
            <person name="Chen Y.Y."/>
            <person name="Mitsuda N."/>
            <person name="Ohme-Takagi M."/>
            <person name="Luo Y.B."/>
            <person name="Van de Peer Y."/>
            <person name="Liu Z.J."/>
        </authorList>
    </citation>
    <scope>NUCLEOTIDE SEQUENCE [LARGE SCALE GENOMIC DNA]</scope>
    <source>
        <tissue evidence="1">The whole plant</tissue>
    </source>
</reference>
<dbReference type="AlphaFoldDB" id="A0A2I0VLN9"/>
<dbReference type="EMBL" id="KZ503429">
    <property type="protein sequence ID" value="PKU64327.1"/>
    <property type="molecule type" value="Genomic_DNA"/>
</dbReference>
<accession>A0A2I0VLN9</accession>
<reference evidence="1 2" key="2">
    <citation type="journal article" date="2017" name="Nature">
        <title>The Apostasia genome and the evolution of orchids.</title>
        <authorList>
            <person name="Zhang G.Q."/>
            <person name="Liu K.W."/>
            <person name="Li Z."/>
            <person name="Lohaus R."/>
            <person name="Hsiao Y.Y."/>
            <person name="Niu S.C."/>
            <person name="Wang J.Y."/>
            <person name="Lin Y.C."/>
            <person name="Xu Q."/>
            <person name="Chen L.J."/>
            <person name="Yoshida K."/>
            <person name="Fujiwara S."/>
            <person name="Wang Z.W."/>
            <person name="Zhang Y.Q."/>
            <person name="Mitsuda N."/>
            <person name="Wang M."/>
            <person name="Liu G.H."/>
            <person name="Pecoraro L."/>
            <person name="Huang H.X."/>
            <person name="Xiao X.J."/>
            <person name="Lin M."/>
            <person name="Wu X.Y."/>
            <person name="Wu W.L."/>
            <person name="Chen Y.Y."/>
            <person name="Chang S.B."/>
            <person name="Sakamoto S."/>
            <person name="Ohme-Takagi M."/>
            <person name="Yagi M."/>
            <person name="Zeng S.J."/>
            <person name="Shen C.Y."/>
            <person name="Yeh C.M."/>
            <person name="Luo Y.B."/>
            <person name="Tsai W.C."/>
            <person name="Van de Peer Y."/>
            <person name="Liu Z.J."/>
        </authorList>
    </citation>
    <scope>NUCLEOTIDE SEQUENCE [LARGE SCALE GENOMIC DNA]</scope>
    <source>
        <tissue evidence="1">The whole plant</tissue>
    </source>
</reference>
<keyword evidence="2" id="KW-1185">Reference proteome</keyword>
<organism evidence="1 2">
    <name type="scientific">Dendrobium catenatum</name>
    <dbReference type="NCBI Taxonomy" id="906689"/>
    <lineage>
        <taxon>Eukaryota</taxon>
        <taxon>Viridiplantae</taxon>
        <taxon>Streptophyta</taxon>
        <taxon>Embryophyta</taxon>
        <taxon>Tracheophyta</taxon>
        <taxon>Spermatophyta</taxon>
        <taxon>Magnoliopsida</taxon>
        <taxon>Liliopsida</taxon>
        <taxon>Asparagales</taxon>
        <taxon>Orchidaceae</taxon>
        <taxon>Epidendroideae</taxon>
        <taxon>Malaxideae</taxon>
        <taxon>Dendrobiinae</taxon>
        <taxon>Dendrobium</taxon>
    </lineage>
</organism>
<evidence type="ECO:0000313" key="1">
    <source>
        <dbReference type="EMBL" id="PKU64327.1"/>
    </source>
</evidence>
<protein>
    <submittedName>
        <fullName evidence="1">Uncharacterized protein</fullName>
    </submittedName>
</protein>
<evidence type="ECO:0000313" key="2">
    <source>
        <dbReference type="Proteomes" id="UP000233837"/>
    </source>
</evidence>
<sequence length="71" mass="7929">MEGMIGDRSTYLFDAKNRSSGRPEMIRWRRVEVGTSTNLFGPALRAGSIFSFGLARARGLYLLSPFECSHS</sequence>
<gene>
    <name evidence="1" type="ORF">MA16_Dca005250</name>
</gene>